<evidence type="ECO:0000313" key="2">
    <source>
        <dbReference type="EMBL" id="JAC75408.1"/>
    </source>
</evidence>
<evidence type="ECO:0000256" key="1">
    <source>
        <dbReference type="SAM" id="MobiDB-lite"/>
    </source>
</evidence>
<sequence>VAEALRPHLTYYEIYKNRKHLEQRELSTDNSGQSRKPQYTAGLPGSRKETKSFPLEDSQVSPSNQEETGKMLL</sequence>
<feature type="non-terminal residue" evidence="2">
    <location>
        <position position="73"/>
    </location>
</feature>
<protein>
    <submittedName>
        <fullName evidence="2">Uncharacterized protein</fullName>
    </submittedName>
</protein>
<dbReference type="EMBL" id="GBEZ01010246">
    <property type="protein sequence ID" value="JAC75408.1"/>
    <property type="molecule type" value="Transcribed_RNA"/>
</dbReference>
<name>A0A061RTU1_9CHLO</name>
<feature type="non-terminal residue" evidence="2">
    <location>
        <position position="1"/>
    </location>
</feature>
<organism evidence="2">
    <name type="scientific">Tetraselmis sp. GSL018</name>
    <dbReference type="NCBI Taxonomy" id="582737"/>
    <lineage>
        <taxon>Eukaryota</taxon>
        <taxon>Viridiplantae</taxon>
        <taxon>Chlorophyta</taxon>
        <taxon>core chlorophytes</taxon>
        <taxon>Chlorodendrophyceae</taxon>
        <taxon>Chlorodendrales</taxon>
        <taxon>Chlorodendraceae</taxon>
        <taxon>Tetraselmis</taxon>
    </lineage>
</organism>
<feature type="compositionally biased region" description="Polar residues" evidence="1">
    <location>
        <begin position="28"/>
        <end position="37"/>
    </location>
</feature>
<proteinExistence type="predicted"/>
<dbReference type="AlphaFoldDB" id="A0A061RTU1"/>
<reference evidence="2" key="1">
    <citation type="submission" date="2014-05" db="EMBL/GenBank/DDBJ databases">
        <title>The transcriptome of the halophilic microalga Tetraselmis sp. GSL018 isolated from the Great Salt Lake, Utah.</title>
        <authorList>
            <person name="Jinkerson R.E."/>
            <person name="D'Adamo S."/>
            <person name="Posewitz M.C."/>
        </authorList>
    </citation>
    <scope>NUCLEOTIDE SEQUENCE</scope>
    <source>
        <strain evidence="2">GSL018</strain>
    </source>
</reference>
<accession>A0A061RTU1</accession>
<gene>
    <name evidence="2" type="ORF">TSPGSL018_23168</name>
</gene>
<feature type="region of interest" description="Disordered" evidence="1">
    <location>
        <begin position="24"/>
        <end position="73"/>
    </location>
</feature>